<evidence type="ECO:0000313" key="5">
    <source>
        <dbReference type="EMBL" id="OIR18521.1"/>
    </source>
</evidence>
<dbReference type="SUPFAM" id="SSF142535">
    <property type="entry name" value="AF0625-like"/>
    <property type="match status" value="1"/>
</dbReference>
<evidence type="ECO:0000256" key="2">
    <source>
        <dbReference type="ARBA" id="ARBA00022801"/>
    </source>
</evidence>
<proteinExistence type="inferred from homology"/>
<keyword evidence="3 4" id="KW-0862">Zinc</keyword>
<dbReference type="PANTHER" id="PTHR34667">
    <property type="entry name" value="D-AMINOACYL-TRNA DEACYLASE"/>
    <property type="match status" value="1"/>
</dbReference>
<dbReference type="GO" id="GO:0051499">
    <property type="term" value="F:D-aminoacyl-tRNA deacylase activity"/>
    <property type="evidence" value="ECO:0007669"/>
    <property type="project" value="UniProtKB-UniRule"/>
</dbReference>
<dbReference type="Pfam" id="PF04414">
    <property type="entry name" value="tRNA_deacylase"/>
    <property type="match status" value="1"/>
</dbReference>
<comment type="function">
    <text evidence="4">D-aminoacyl-tRNA deacylase with broad substrate specificity. By recycling D-aminoacyl-tRNA to D-amino acids and free tRNA molecules, this enzyme counteracts the toxicity associated with the formation of D-aminoacyl-tRNA entities in vivo.</text>
</comment>
<dbReference type="Proteomes" id="UP000183080">
    <property type="component" value="Unassembled WGS sequence"/>
</dbReference>
<evidence type="ECO:0000256" key="3">
    <source>
        <dbReference type="ARBA" id="ARBA00022833"/>
    </source>
</evidence>
<evidence type="ECO:0000256" key="4">
    <source>
        <dbReference type="HAMAP-Rule" id="MF_00562"/>
    </source>
</evidence>
<evidence type="ECO:0000256" key="1">
    <source>
        <dbReference type="ARBA" id="ARBA00022723"/>
    </source>
</evidence>
<dbReference type="PANTHER" id="PTHR34667:SF1">
    <property type="entry name" value="D-AMINOACYL-TRNA DEACYLASE"/>
    <property type="match status" value="1"/>
</dbReference>
<comment type="cofactor">
    <cofactor evidence="4">
        <name>Zn(2+)</name>
        <dbReference type="ChEBI" id="CHEBI:29105"/>
    </cofactor>
    <text evidence="4">Binds 2 Zn(2+) ions per subunit.</text>
</comment>
<dbReference type="InterPro" id="IPR007508">
    <property type="entry name" value="DtdA"/>
</dbReference>
<dbReference type="GO" id="GO:0008270">
    <property type="term" value="F:zinc ion binding"/>
    <property type="evidence" value="ECO:0007669"/>
    <property type="project" value="UniProtKB-UniRule"/>
</dbReference>
<dbReference type="STRING" id="1888995.BD935_01825"/>
<evidence type="ECO:0000313" key="6">
    <source>
        <dbReference type="Proteomes" id="UP000183080"/>
    </source>
</evidence>
<organism evidence="5 6">
    <name type="scientific">Marine Group III euryarchaeote CG-Epi1</name>
    <dbReference type="NCBI Taxonomy" id="1888995"/>
    <lineage>
        <taxon>Archaea</taxon>
        <taxon>Methanobacteriati</taxon>
        <taxon>Thermoplasmatota</taxon>
        <taxon>Thermoplasmata</taxon>
        <taxon>Candidatus Thermoprofundales</taxon>
    </lineage>
</organism>
<dbReference type="AlphaFoldDB" id="A0A1J5TCA4"/>
<dbReference type="EMBL" id="MIZA01000020">
    <property type="protein sequence ID" value="OIR18521.1"/>
    <property type="molecule type" value="Genomic_DNA"/>
</dbReference>
<dbReference type="Gene3D" id="3.40.50.10700">
    <property type="entry name" value="AF0625-like"/>
    <property type="match status" value="1"/>
</dbReference>
<comment type="subunit">
    <text evidence="4">Monomer.</text>
</comment>
<accession>A0A1J5TCA4</accession>
<name>A0A1J5TCA4_9ARCH</name>
<dbReference type="PIRSF" id="PIRSF016210">
    <property type="entry name" value="UCP016210"/>
    <property type="match status" value="1"/>
</dbReference>
<comment type="catalytic activity">
    <reaction evidence="4">
        <text>a D-aminoacyl-tRNA + H2O = a tRNA + a D-alpha-amino acid + H(+)</text>
        <dbReference type="Rhea" id="RHEA:13953"/>
        <dbReference type="Rhea" id="RHEA-COMP:10123"/>
        <dbReference type="Rhea" id="RHEA-COMP:10124"/>
        <dbReference type="ChEBI" id="CHEBI:15377"/>
        <dbReference type="ChEBI" id="CHEBI:15378"/>
        <dbReference type="ChEBI" id="CHEBI:59871"/>
        <dbReference type="ChEBI" id="CHEBI:78442"/>
        <dbReference type="ChEBI" id="CHEBI:79333"/>
        <dbReference type="EC" id="3.1.1.96"/>
    </reaction>
</comment>
<sequence>MNLIIASKADSASINLRDRLLEMSPWEKCGTFDGNDMWKITKTHGPFCVEGTHLISINKIHIHAEKIDEVFERENSLKLSNIIFLSRHKAASGKPSLTVHPIGNWGDADYGGIKGEVTPASSDIMTSLLREIKKNQLNGYDVCFEATHHGPLLETPTIFLEIGSTEKQWEDEEPARALIKSLLEFKIKEGINVLGFGGGHYTPRFTEAALSHKVSFGHMVANYGIPHLTENMLIRALKAGKSNGIYFHKKGMKKSEYRKWKLWAENNKVSVFKQSDYENL</sequence>
<comment type="caution">
    <text evidence="5">The sequence shown here is derived from an EMBL/GenBank/DDBJ whole genome shotgun (WGS) entry which is preliminary data.</text>
</comment>
<dbReference type="InterPro" id="IPR018033">
    <property type="entry name" value="Deacylase_DtdA_archaea"/>
</dbReference>
<gene>
    <name evidence="4" type="primary">dtdA</name>
    <name evidence="5" type="ORF">BD935_01825</name>
</gene>
<dbReference type="GO" id="GO:0019478">
    <property type="term" value="P:D-amino acid catabolic process"/>
    <property type="evidence" value="ECO:0007669"/>
    <property type="project" value="UniProtKB-UniRule"/>
</dbReference>
<dbReference type="Gene3D" id="3.40.630.50">
    <property type="entry name" value="AF0625-like"/>
    <property type="match status" value="1"/>
</dbReference>
<reference evidence="5 6" key="1">
    <citation type="submission" date="2016-08" db="EMBL/GenBank/DDBJ databases">
        <title>New Insights into Marine Group III Euryarchaeota, from dark to light.</title>
        <authorList>
            <person name="Haro-Moreno J.M."/>
            <person name="Rodriguez-Valera F."/>
            <person name="Lopez-Garcia P."/>
            <person name="Moreira D."/>
            <person name="Martin-Cuadrado A.B."/>
        </authorList>
    </citation>
    <scope>NUCLEOTIDE SEQUENCE [LARGE SCALE GENOMIC DNA]</scope>
    <source>
        <strain evidence="5">CG-Epi1</strain>
    </source>
</reference>
<keyword evidence="1 4" id="KW-0479">Metal-binding</keyword>
<comment type="catalytic activity">
    <reaction evidence="4">
        <text>glycyl-tRNA(Ala) + H2O = tRNA(Ala) + glycine + H(+)</text>
        <dbReference type="Rhea" id="RHEA:53744"/>
        <dbReference type="Rhea" id="RHEA-COMP:9657"/>
        <dbReference type="Rhea" id="RHEA-COMP:13640"/>
        <dbReference type="ChEBI" id="CHEBI:15377"/>
        <dbReference type="ChEBI" id="CHEBI:15378"/>
        <dbReference type="ChEBI" id="CHEBI:57305"/>
        <dbReference type="ChEBI" id="CHEBI:78442"/>
        <dbReference type="ChEBI" id="CHEBI:78522"/>
        <dbReference type="EC" id="3.1.1.96"/>
    </reaction>
</comment>
<keyword evidence="2 4" id="KW-0378">Hydrolase</keyword>
<dbReference type="EC" id="3.1.1.96" evidence="4"/>
<dbReference type="HAMAP" id="MF_00562">
    <property type="entry name" value="Deacylase_DtdA"/>
    <property type="match status" value="1"/>
</dbReference>
<comment type="similarity">
    <text evidence="4">Belongs to the DtdA deacylase family.</text>
</comment>
<protein>
    <recommendedName>
        <fullName evidence="4">D-aminoacyl-tRNA deacylase</fullName>
        <ecNumber evidence="4">3.1.1.96</ecNumber>
    </recommendedName>
</protein>
<dbReference type="GO" id="GO:0106026">
    <property type="term" value="F:Gly-tRNA(Ala) deacylase activity"/>
    <property type="evidence" value="ECO:0007669"/>
    <property type="project" value="RHEA"/>
</dbReference>